<evidence type="ECO:0000256" key="8">
    <source>
        <dbReference type="ARBA" id="ARBA00023008"/>
    </source>
</evidence>
<organism evidence="21 22">
    <name type="scientific">Xylaria multiplex</name>
    <dbReference type="NCBI Taxonomy" id="323545"/>
    <lineage>
        <taxon>Eukaryota</taxon>
        <taxon>Fungi</taxon>
        <taxon>Dikarya</taxon>
        <taxon>Ascomycota</taxon>
        <taxon>Pezizomycotina</taxon>
        <taxon>Sordariomycetes</taxon>
        <taxon>Xylariomycetidae</taxon>
        <taxon>Xylariales</taxon>
        <taxon>Xylariaceae</taxon>
        <taxon>Xylaria</taxon>
    </lineage>
</organism>
<dbReference type="GO" id="GO:0030248">
    <property type="term" value="F:cellulose binding"/>
    <property type="evidence" value="ECO:0007669"/>
    <property type="project" value="InterPro"/>
</dbReference>
<evidence type="ECO:0000313" key="21">
    <source>
        <dbReference type="EMBL" id="KAF2967998.1"/>
    </source>
</evidence>
<keyword evidence="6" id="KW-0136">Cellulose degradation</keyword>
<evidence type="ECO:0000256" key="14">
    <source>
        <dbReference type="ARBA" id="ARBA00045077"/>
    </source>
</evidence>
<evidence type="ECO:0000256" key="10">
    <source>
        <dbReference type="ARBA" id="ARBA00023157"/>
    </source>
</evidence>
<keyword evidence="16" id="KW-1133">Transmembrane helix</keyword>
<evidence type="ECO:0000256" key="7">
    <source>
        <dbReference type="ARBA" id="ARBA00023002"/>
    </source>
</evidence>
<comment type="cofactor">
    <cofactor evidence="1">
        <name>Cu(2+)</name>
        <dbReference type="ChEBI" id="CHEBI:29036"/>
    </cofactor>
</comment>
<keyword evidence="8" id="KW-0186">Copper</keyword>
<keyword evidence="5 17" id="KW-0732">Signal</keyword>
<dbReference type="GO" id="GO:0005576">
    <property type="term" value="C:extracellular region"/>
    <property type="evidence" value="ECO:0007669"/>
    <property type="project" value="UniProtKB-SubCell"/>
</dbReference>
<dbReference type="PANTHER" id="PTHR33353:SF9">
    <property type="entry name" value="ENDOGLUCANASE II"/>
    <property type="match status" value="1"/>
</dbReference>
<keyword evidence="16" id="KW-0472">Membrane</keyword>
<dbReference type="PANTHER" id="PTHR33353">
    <property type="entry name" value="PUTATIVE (AFU_ORTHOLOGUE AFUA_1G12560)-RELATED"/>
    <property type="match status" value="1"/>
</dbReference>
<accession>A0A7C8IQX6</accession>
<comment type="similarity">
    <text evidence="13">Belongs to the polysaccharide monooxygenase AA9 family.</text>
</comment>
<feature type="chain" id="PRO_5028951056" description="lytic cellulose monooxygenase (C4-dehydrogenating)" evidence="17">
    <location>
        <begin position="20"/>
        <end position="510"/>
    </location>
</feature>
<evidence type="ECO:0000256" key="1">
    <source>
        <dbReference type="ARBA" id="ARBA00001973"/>
    </source>
</evidence>
<dbReference type="Proteomes" id="UP000481858">
    <property type="component" value="Unassembled WGS sequence"/>
</dbReference>
<evidence type="ECO:0000256" key="11">
    <source>
        <dbReference type="ARBA" id="ARBA00023277"/>
    </source>
</evidence>
<dbReference type="InterPro" id="IPR035971">
    <property type="entry name" value="CBD_sf"/>
</dbReference>
<evidence type="ECO:0000256" key="16">
    <source>
        <dbReference type="SAM" id="Phobius"/>
    </source>
</evidence>
<evidence type="ECO:0000256" key="15">
    <source>
        <dbReference type="ARBA" id="ARBA00047174"/>
    </source>
</evidence>
<evidence type="ECO:0000259" key="20">
    <source>
        <dbReference type="Pfam" id="PF10615"/>
    </source>
</evidence>
<feature type="domain" description="CBM1" evidence="18">
    <location>
        <begin position="267"/>
        <end position="284"/>
    </location>
</feature>
<dbReference type="Pfam" id="PF10615">
    <property type="entry name" value="DUF2470"/>
    <property type="match status" value="1"/>
</dbReference>
<comment type="catalytic activity">
    <reaction evidence="14">
        <text>[(1-&gt;4)-beta-D-glucosyl]n+m + reduced acceptor + O2 = 4-dehydro-beta-D-glucosyl-[(1-&gt;4)-beta-D-glucosyl]n-1 + [(1-&gt;4)-beta-D-glucosyl]m + acceptor + H2O.</text>
        <dbReference type="EC" id="1.14.99.56"/>
    </reaction>
</comment>
<evidence type="ECO:0000256" key="4">
    <source>
        <dbReference type="ARBA" id="ARBA00022723"/>
    </source>
</evidence>
<dbReference type="Pfam" id="PF03443">
    <property type="entry name" value="AA9"/>
    <property type="match status" value="1"/>
</dbReference>
<dbReference type="InterPro" id="IPR019595">
    <property type="entry name" value="DUF2470"/>
</dbReference>
<dbReference type="CDD" id="cd21175">
    <property type="entry name" value="LPMO_AA9"/>
    <property type="match status" value="1"/>
</dbReference>
<keyword evidence="22" id="KW-1185">Reference proteome</keyword>
<evidence type="ECO:0000256" key="2">
    <source>
        <dbReference type="ARBA" id="ARBA00004613"/>
    </source>
</evidence>
<evidence type="ECO:0000256" key="5">
    <source>
        <dbReference type="ARBA" id="ARBA00022729"/>
    </source>
</evidence>
<dbReference type="GO" id="GO:0046872">
    <property type="term" value="F:metal ion binding"/>
    <property type="evidence" value="ECO:0007669"/>
    <property type="project" value="UniProtKB-KW"/>
</dbReference>
<dbReference type="AlphaFoldDB" id="A0A7C8IQX6"/>
<comment type="caution">
    <text evidence="21">The sequence shown here is derived from an EMBL/GenBank/DDBJ whole genome shotgun (WGS) entry which is preliminary data.</text>
</comment>
<evidence type="ECO:0000259" key="19">
    <source>
        <dbReference type="Pfam" id="PF03443"/>
    </source>
</evidence>
<evidence type="ECO:0000259" key="18">
    <source>
        <dbReference type="Pfam" id="PF00734"/>
    </source>
</evidence>
<evidence type="ECO:0000256" key="3">
    <source>
        <dbReference type="ARBA" id="ARBA00022525"/>
    </source>
</evidence>
<reference evidence="21 22" key="1">
    <citation type="submission" date="2019-12" db="EMBL/GenBank/DDBJ databases">
        <title>Draft genome sequence of the ascomycete Xylaria multiplex DSM 110363.</title>
        <authorList>
            <person name="Buettner E."/>
            <person name="Kellner H."/>
        </authorList>
    </citation>
    <scope>NUCLEOTIDE SEQUENCE [LARGE SCALE GENOMIC DNA]</scope>
    <source>
        <strain evidence="21 22">DSM 110363</strain>
    </source>
</reference>
<feature type="signal peptide" evidence="17">
    <location>
        <begin position="1"/>
        <end position="19"/>
    </location>
</feature>
<protein>
    <recommendedName>
        <fullName evidence="15">lytic cellulose monooxygenase (C4-dehydrogenating)</fullName>
        <ecNumber evidence="15">1.14.99.56</ecNumber>
    </recommendedName>
</protein>
<keyword evidence="11" id="KW-0119">Carbohydrate metabolism</keyword>
<evidence type="ECO:0000313" key="22">
    <source>
        <dbReference type="Proteomes" id="UP000481858"/>
    </source>
</evidence>
<comment type="subcellular location">
    <subcellularLocation>
        <location evidence="2">Secreted</location>
    </subcellularLocation>
</comment>
<feature type="domain" description="Auxiliary Activity family 9 catalytic" evidence="19">
    <location>
        <begin position="26"/>
        <end position="202"/>
    </location>
</feature>
<evidence type="ECO:0000256" key="17">
    <source>
        <dbReference type="SAM" id="SignalP"/>
    </source>
</evidence>
<keyword evidence="9" id="KW-0503">Monooxygenase</keyword>
<dbReference type="InterPro" id="IPR000254">
    <property type="entry name" value="CBD"/>
</dbReference>
<dbReference type="SUPFAM" id="SSF57180">
    <property type="entry name" value="Cellulose-binding domain"/>
    <property type="match status" value="1"/>
</dbReference>
<keyword evidence="16" id="KW-0812">Transmembrane</keyword>
<dbReference type="OrthoDB" id="3238762at2759"/>
<evidence type="ECO:0000256" key="6">
    <source>
        <dbReference type="ARBA" id="ARBA00023001"/>
    </source>
</evidence>
<keyword evidence="10" id="KW-1015">Disulfide bond</keyword>
<keyword evidence="7" id="KW-0560">Oxidoreductase</keyword>
<sequence>MKSAAYALVSAVLAFQASGHSIFQDLNDIRCNVGGTRGVAAKCAAKAGSTVTVEMHAQPGDRSCSSEAIGGAHYGPVNVYLSKVADASTADGSTPWYKIFADSWSAKGSVGDGDNWGTNDLNSCCGKMDVVIPADTPSGDYLLRAEVIALHTAGQAGGAQFYMSCYQITVSGGSGSVPAGVSLPGAFKASDPGIQVNIHAKMSNYVNPGPAVIAGGLTKTAGSGCSSGCAKSCSVGSSPSGTAIAAPAPTGGSGGNSGGNSGCAQAAYQQCGGQGWTGCTACATALDTYNGRTRPQDAHHCAHEQGPRGRAQAVPASFQRPLLLRCRRAELIDLTLDAMRIKSTSGVHEVRISPPMKSLADARVRLVEMAERSQEKLGLSDIRIDRFLGPRGGGLLSFIGVAFYFVSAAALAAGLIRPSSAVWTLLDEYFPYGAASFVWLVKTIAIPVAIIHITEAWWISSSRLAKYGIETGSALWFKWVLETFVEGFPAIRRFDALVQEERKKKDTAKH</sequence>
<name>A0A7C8IQX6_9PEZI</name>
<dbReference type="InterPro" id="IPR005103">
    <property type="entry name" value="AA9_LPMO"/>
</dbReference>
<dbReference type="EMBL" id="WUBL01000058">
    <property type="protein sequence ID" value="KAF2967998.1"/>
    <property type="molecule type" value="Genomic_DNA"/>
</dbReference>
<dbReference type="InterPro" id="IPR049892">
    <property type="entry name" value="AA9"/>
</dbReference>
<feature type="transmembrane region" description="Helical" evidence="16">
    <location>
        <begin position="437"/>
        <end position="459"/>
    </location>
</feature>
<dbReference type="EC" id="1.14.99.56" evidence="15"/>
<dbReference type="InParanoid" id="A0A7C8IQX6"/>
<evidence type="ECO:0000256" key="13">
    <source>
        <dbReference type="ARBA" id="ARBA00044502"/>
    </source>
</evidence>
<dbReference type="GO" id="GO:0030245">
    <property type="term" value="P:cellulose catabolic process"/>
    <property type="evidence" value="ECO:0007669"/>
    <property type="project" value="UniProtKB-KW"/>
</dbReference>
<feature type="domain" description="DUF2470" evidence="20">
    <location>
        <begin position="328"/>
        <end position="369"/>
    </location>
</feature>
<keyword evidence="3" id="KW-0964">Secreted</keyword>
<keyword evidence="12" id="KW-0624">Polysaccharide degradation</keyword>
<evidence type="ECO:0000256" key="12">
    <source>
        <dbReference type="ARBA" id="ARBA00023326"/>
    </source>
</evidence>
<evidence type="ECO:0000256" key="9">
    <source>
        <dbReference type="ARBA" id="ARBA00023033"/>
    </source>
</evidence>
<dbReference type="GO" id="GO:0004497">
    <property type="term" value="F:monooxygenase activity"/>
    <property type="evidence" value="ECO:0007669"/>
    <property type="project" value="UniProtKB-KW"/>
</dbReference>
<dbReference type="Gene3D" id="2.70.50.70">
    <property type="match status" value="1"/>
</dbReference>
<keyword evidence="4" id="KW-0479">Metal-binding</keyword>
<gene>
    <name evidence="21" type="ORF">GQX73_g5550</name>
</gene>
<proteinExistence type="inferred from homology"/>
<dbReference type="Pfam" id="PF00734">
    <property type="entry name" value="CBM_1"/>
    <property type="match status" value="1"/>
</dbReference>
<feature type="transmembrane region" description="Helical" evidence="16">
    <location>
        <begin position="395"/>
        <end position="416"/>
    </location>
</feature>